<dbReference type="AlphaFoldDB" id="A0A9Q3I4F4"/>
<dbReference type="EMBL" id="AVOT02032313">
    <property type="protein sequence ID" value="MBW0526060.1"/>
    <property type="molecule type" value="Genomic_DNA"/>
</dbReference>
<evidence type="ECO:0000256" key="1">
    <source>
        <dbReference type="SAM" id="MobiDB-lite"/>
    </source>
</evidence>
<evidence type="ECO:0000313" key="2">
    <source>
        <dbReference type="EMBL" id="MBW0526060.1"/>
    </source>
</evidence>
<evidence type="ECO:0000313" key="3">
    <source>
        <dbReference type="Proteomes" id="UP000765509"/>
    </source>
</evidence>
<keyword evidence="3" id="KW-1185">Reference proteome</keyword>
<feature type="region of interest" description="Disordered" evidence="1">
    <location>
        <begin position="1"/>
        <end position="22"/>
    </location>
</feature>
<protein>
    <submittedName>
        <fullName evidence="2">Uncharacterized protein</fullName>
    </submittedName>
</protein>
<name>A0A9Q3I4F4_9BASI</name>
<reference evidence="2" key="1">
    <citation type="submission" date="2021-03" db="EMBL/GenBank/DDBJ databases">
        <title>Draft genome sequence of rust myrtle Austropuccinia psidii MF-1, a brazilian biotype.</title>
        <authorList>
            <person name="Quecine M.C."/>
            <person name="Pachon D.M.R."/>
            <person name="Bonatelli M.L."/>
            <person name="Correr F.H."/>
            <person name="Franceschini L.M."/>
            <person name="Leite T.F."/>
            <person name="Margarido G.R.A."/>
            <person name="Almeida C.A."/>
            <person name="Ferrarezi J.A."/>
            <person name="Labate C.A."/>
        </authorList>
    </citation>
    <scope>NUCLEOTIDE SEQUENCE</scope>
    <source>
        <strain evidence="2">MF-1</strain>
    </source>
</reference>
<proteinExistence type="predicted"/>
<sequence length="148" mass="16496">MRCGASQRLINSPPDSLVHSKKQIKPPNEVWRLTECSSDLKNNTKITRPHFKPHEGIFSTGGQQNTGNIGLKSVEGLHGNHLYLFTGLVGRVMRRSLLAVTPSPSTYTPVNDHDRKCEQNRRCNIGPKLFVKPSAFMSPVLPYCTASR</sequence>
<gene>
    <name evidence="2" type="ORF">O181_065775</name>
</gene>
<organism evidence="2 3">
    <name type="scientific">Austropuccinia psidii MF-1</name>
    <dbReference type="NCBI Taxonomy" id="1389203"/>
    <lineage>
        <taxon>Eukaryota</taxon>
        <taxon>Fungi</taxon>
        <taxon>Dikarya</taxon>
        <taxon>Basidiomycota</taxon>
        <taxon>Pucciniomycotina</taxon>
        <taxon>Pucciniomycetes</taxon>
        <taxon>Pucciniales</taxon>
        <taxon>Sphaerophragmiaceae</taxon>
        <taxon>Austropuccinia</taxon>
    </lineage>
</organism>
<accession>A0A9Q3I4F4</accession>
<comment type="caution">
    <text evidence="2">The sequence shown here is derived from an EMBL/GenBank/DDBJ whole genome shotgun (WGS) entry which is preliminary data.</text>
</comment>
<dbReference type="Proteomes" id="UP000765509">
    <property type="component" value="Unassembled WGS sequence"/>
</dbReference>